<feature type="transmembrane region" description="Helical" evidence="1">
    <location>
        <begin position="149"/>
        <end position="167"/>
    </location>
</feature>
<keyword evidence="1" id="KW-1133">Transmembrane helix</keyword>
<dbReference type="KEGG" id="fpla:A4U99_14735"/>
<protein>
    <recommendedName>
        <fullName evidence="4">Lycopene cyclase domain-containing protein</fullName>
    </recommendedName>
</protein>
<gene>
    <name evidence="2" type="ORF">I5Q84_12835</name>
</gene>
<feature type="transmembrane region" description="Helical" evidence="1">
    <location>
        <begin position="7"/>
        <end position="26"/>
    </location>
</feature>
<organism evidence="2 3">
    <name type="scientific">Flavonifractor plautii</name>
    <name type="common">Fusobacterium plautii</name>
    <dbReference type="NCBI Taxonomy" id="292800"/>
    <lineage>
        <taxon>Bacteria</taxon>
        <taxon>Bacillati</taxon>
        <taxon>Bacillota</taxon>
        <taxon>Clostridia</taxon>
        <taxon>Eubacteriales</taxon>
        <taxon>Oscillospiraceae</taxon>
        <taxon>Flavonifractor</taxon>
    </lineage>
</organism>
<feature type="transmembrane region" description="Helical" evidence="1">
    <location>
        <begin position="62"/>
        <end position="83"/>
    </location>
</feature>
<keyword evidence="1" id="KW-0812">Transmembrane</keyword>
<name>A0AAX1KG07_FLAPL</name>
<evidence type="ECO:0000256" key="1">
    <source>
        <dbReference type="SAM" id="Phobius"/>
    </source>
</evidence>
<sequence length="168" mass="19130">MKRSVKLYNVLLPIWILYFFPQVWLITLPGNLLIDCLVLLLTLAALKHTGKRAVLKKLWWKFWLLGFLADFIGAALLFGVWYLSLLPEPVGPWVEGIIYDAFVNPFRSLPALLYTLAGVALAGVCIYFFDKRAMRSCPQLDGRQRHIIALAMAVATAPWTFLIPLYAY</sequence>
<dbReference type="RefSeq" id="WP_055181284.1">
    <property type="nucleotide sequence ID" value="NZ_AP031431.1"/>
</dbReference>
<feature type="transmembrane region" description="Helical" evidence="1">
    <location>
        <begin position="111"/>
        <end position="129"/>
    </location>
</feature>
<reference evidence="2 3" key="1">
    <citation type="submission" date="2020-11" db="EMBL/GenBank/DDBJ databases">
        <title>Closed and high quality bacterial genomes of the OMM12 community.</title>
        <authorList>
            <person name="Marbouty M."/>
            <person name="Lamy-Besnier Q."/>
            <person name="Debarbieux L."/>
            <person name="Koszul R."/>
        </authorList>
    </citation>
    <scope>NUCLEOTIDE SEQUENCE [LARGE SCALE GENOMIC DNA]</scope>
    <source>
        <strain evidence="2 3">YL31</strain>
    </source>
</reference>
<evidence type="ECO:0008006" key="4">
    <source>
        <dbReference type="Google" id="ProtNLM"/>
    </source>
</evidence>
<evidence type="ECO:0000313" key="3">
    <source>
        <dbReference type="Proteomes" id="UP000595792"/>
    </source>
</evidence>
<proteinExistence type="predicted"/>
<dbReference type="EMBL" id="CP065315">
    <property type="protein sequence ID" value="QQR04861.1"/>
    <property type="molecule type" value="Genomic_DNA"/>
</dbReference>
<dbReference type="Proteomes" id="UP000595792">
    <property type="component" value="Chromosome"/>
</dbReference>
<feature type="transmembrane region" description="Helical" evidence="1">
    <location>
        <begin position="32"/>
        <end position="50"/>
    </location>
</feature>
<keyword evidence="1" id="KW-0472">Membrane</keyword>
<dbReference type="AlphaFoldDB" id="A0AAX1KG07"/>
<evidence type="ECO:0000313" key="2">
    <source>
        <dbReference type="EMBL" id="QQR04861.1"/>
    </source>
</evidence>
<accession>A0AAX1KG07</accession>